<evidence type="ECO:0000256" key="3">
    <source>
        <dbReference type="ARBA" id="ARBA00022989"/>
    </source>
</evidence>
<dbReference type="Proteomes" id="UP000199331">
    <property type="component" value="Unassembled WGS sequence"/>
</dbReference>
<sequence length="207" mass="21011">MHAAAGLAAAVAAIELVPRAIERVEIWLLAVALICGSFASVGIARLSRAISTRLPSKRMRASTIGAYVAIGVDLVTDGLMTGSGAAVAASLGLLLALSQIVGNLPGGFAIAASFRAAAVPRRQRLVMLSAYPMLPVVGAAVGYLALRDAGNFATGTTLAFLAGLLLTATIEEIVPEADKPGAPRRISSPAFAGGFVLLLLLSAYLSS</sequence>
<accession>A0A1I5NYS2</accession>
<feature type="transmembrane region" description="Helical" evidence="5">
    <location>
        <begin position="186"/>
        <end position="205"/>
    </location>
</feature>
<evidence type="ECO:0000256" key="5">
    <source>
        <dbReference type="SAM" id="Phobius"/>
    </source>
</evidence>
<feature type="transmembrane region" description="Helical" evidence="5">
    <location>
        <begin position="26"/>
        <end position="44"/>
    </location>
</feature>
<reference evidence="7" key="1">
    <citation type="submission" date="2016-10" db="EMBL/GenBank/DDBJ databases">
        <authorList>
            <person name="Varghese N."/>
            <person name="Submissions S."/>
        </authorList>
    </citation>
    <scope>NUCLEOTIDE SEQUENCE [LARGE SCALE GENOMIC DNA]</scope>
    <source>
        <strain evidence="7">CGMCC 1.7715</strain>
    </source>
</reference>
<dbReference type="AlphaFoldDB" id="A0A1I5NYS2"/>
<evidence type="ECO:0000256" key="1">
    <source>
        <dbReference type="ARBA" id="ARBA00004141"/>
    </source>
</evidence>
<dbReference type="InterPro" id="IPR003689">
    <property type="entry name" value="ZIP"/>
</dbReference>
<feature type="transmembrane region" description="Helical" evidence="5">
    <location>
        <begin position="64"/>
        <end position="87"/>
    </location>
</feature>
<proteinExistence type="predicted"/>
<feature type="transmembrane region" description="Helical" evidence="5">
    <location>
        <begin position="93"/>
        <end position="114"/>
    </location>
</feature>
<dbReference type="Pfam" id="PF02535">
    <property type="entry name" value="Zip"/>
    <property type="match status" value="1"/>
</dbReference>
<feature type="transmembrane region" description="Helical" evidence="5">
    <location>
        <begin position="152"/>
        <end position="174"/>
    </location>
</feature>
<dbReference type="GO" id="GO:0016020">
    <property type="term" value="C:membrane"/>
    <property type="evidence" value="ECO:0007669"/>
    <property type="project" value="UniProtKB-SubCell"/>
</dbReference>
<evidence type="ECO:0000313" key="6">
    <source>
        <dbReference type="EMBL" id="SFP26401.1"/>
    </source>
</evidence>
<evidence type="ECO:0000256" key="2">
    <source>
        <dbReference type="ARBA" id="ARBA00022692"/>
    </source>
</evidence>
<evidence type="ECO:0000313" key="7">
    <source>
        <dbReference type="Proteomes" id="UP000199331"/>
    </source>
</evidence>
<protein>
    <submittedName>
        <fullName evidence="6">Zinc transporter, ZIP family</fullName>
    </submittedName>
</protein>
<dbReference type="STRING" id="604088.SAMN04488060_2159"/>
<keyword evidence="7" id="KW-1185">Reference proteome</keyword>
<comment type="subcellular location">
    <subcellularLocation>
        <location evidence="1">Membrane</location>
        <topology evidence="1">Multi-pass membrane protein</topology>
    </subcellularLocation>
</comment>
<keyword evidence="3 5" id="KW-1133">Transmembrane helix</keyword>
<gene>
    <name evidence="6" type="ORF">SAMN04488060_2159</name>
</gene>
<keyword evidence="4 5" id="KW-0472">Membrane</keyword>
<organism evidence="6 7">
    <name type="scientific">Qipengyuania nanhaisediminis</name>
    <dbReference type="NCBI Taxonomy" id="604088"/>
    <lineage>
        <taxon>Bacteria</taxon>
        <taxon>Pseudomonadati</taxon>
        <taxon>Pseudomonadota</taxon>
        <taxon>Alphaproteobacteria</taxon>
        <taxon>Sphingomonadales</taxon>
        <taxon>Erythrobacteraceae</taxon>
        <taxon>Qipengyuania</taxon>
    </lineage>
</organism>
<dbReference type="EMBL" id="FOWZ01000003">
    <property type="protein sequence ID" value="SFP26401.1"/>
    <property type="molecule type" value="Genomic_DNA"/>
</dbReference>
<keyword evidence="2 5" id="KW-0812">Transmembrane</keyword>
<dbReference type="OrthoDB" id="1418968at2"/>
<dbReference type="GO" id="GO:0046873">
    <property type="term" value="F:metal ion transmembrane transporter activity"/>
    <property type="evidence" value="ECO:0007669"/>
    <property type="project" value="InterPro"/>
</dbReference>
<feature type="transmembrane region" description="Helical" evidence="5">
    <location>
        <begin position="126"/>
        <end position="146"/>
    </location>
</feature>
<name>A0A1I5NYS2_9SPHN</name>
<evidence type="ECO:0000256" key="4">
    <source>
        <dbReference type="ARBA" id="ARBA00023136"/>
    </source>
</evidence>